<evidence type="ECO:0000256" key="4">
    <source>
        <dbReference type="ARBA" id="ARBA00022840"/>
    </source>
</evidence>
<name>A0A9P5AR59_9HYPO</name>
<dbReference type="PANTHER" id="PTHR18934:SF99">
    <property type="entry name" value="ATP-DEPENDENT RNA HELICASE DHX37-RELATED"/>
    <property type="match status" value="1"/>
</dbReference>
<dbReference type="Gene3D" id="1.10.10.2130">
    <property type="entry name" value="DEAH helicase family, winged-helix domain"/>
    <property type="match status" value="1"/>
</dbReference>
<dbReference type="InterPro" id="IPR042035">
    <property type="entry name" value="DEAH_win-hel_dom"/>
</dbReference>
<reference evidence="5" key="1">
    <citation type="journal article" date="2017" name="Mycologia">
        <title>Fusarium algeriense, sp. nov., a novel toxigenic crown rot pathogen of durum wheat from Algeria is nested in the Fusarium burgessii species complex.</title>
        <authorList>
            <person name="Laraba I."/>
            <person name="Keddad A."/>
            <person name="Boureghda H."/>
            <person name="Abdallah N."/>
            <person name="Vaughan M.M."/>
            <person name="Proctor R.H."/>
            <person name="Busman M."/>
            <person name="O'Donnell K."/>
        </authorList>
    </citation>
    <scope>NUCLEOTIDE SEQUENCE</scope>
    <source>
        <strain evidence="5">NRRL 25174</strain>
    </source>
</reference>
<keyword evidence="2" id="KW-0378">Hydrolase</keyword>
<dbReference type="PANTHER" id="PTHR18934">
    <property type="entry name" value="ATP-DEPENDENT RNA HELICASE"/>
    <property type="match status" value="1"/>
</dbReference>
<keyword evidence="4" id="KW-0067">ATP-binding</keyword>
<evidence type="ECO:0000313" key="6">
    <source>
        <dbReference type="Proteomes" id="UP000730481"/>
    </source>
</evidence>
<reference evidence="5" key="2">
    <citation type="submission" date="2020-02" db="EMBL/GenBank/DDBJ databases">
        <title>Identification and distribution of gene clusters putatively required for synthesis of sphingolipid metabolism inhibitors in phylogenetically diverse species of the filamentous fungus Fusarium.</title>
        <authorList>
            <person name="Kim H.-S."/>
            <person name="Busman M."/>
            <person name="Brown D.W."/>
            <person name="Divon H."/>
            <person name="Uhlig S."/>
            <person name="Proctor R.H."/>
        </authorList>
    </citation>
    <scope>NUCLEOTIDE SEQUENCE</scope>
    <source>
        <strain evidence="5">NRRL 25174</strain>
    </source>
</reference>
<dbReference type="Proteomes" id="UP000730481">
    <property type="component" value="Unassembled WGS sequence"/>
</dbReference>
<dbReference type="Gene3D" id="3.40.50.300">
    <property type="entry name" value="P-loop containing nucleotide triphosphate hydrolases"/>
    <property type="match status" value="2"/>
</dbReference>
<dbReference type="AlphaFoldDB" id="A0A9P5AR59"/>
<comment type="caution">
    <text evidence="5">The sequence shown here is derived from an EMBL/GenBank/DDBJ whole genome shotgun (WGS) entry which is preliminary data.</text>
</comment>
<dbReference type="OrthoDB" id="10253254at2759"/>
<dbReference type="GO" id="GO:0003723">
    <property type="term" value="F:RNA binding"/>
    <property type="evidence" value="ECO:0007669"/>
    <property type="project" value="TreeGrafter"/>
</dbReference>
<evidence type="ECO:0000256" key="3">
    <source>
        <dbReference type="ARBA" id="ARBA00022806"/>
    </source>
</evidence>
<dbReference type="SUPFAM" id="SSF52540">
    <property type="entry name" value="P-loop containing nucleoside triphosphate hydrolases"/>
    <property type="match status" value="1"/>
</dbReference>
<accession>A0A9P5AR59</accession>
<evidence type="ECO:0000256" key="2">
    <source>
        <dbReference type="ARBA" id="ARBA00022801"/>
    </source>
</evidence>
<gene>
    <name evidence="5" type="ORF">FBEOM_2886</name>
</gene>
<keyword evidence="1" id="KW-0547">Nucleotide-binding</keyword>
<evidence type="ECO:0000313" key="5">
    <source>
        <dbReference type="EMBL" id="KAF4343172.1"/>
    </source>
</evidence>
<dbReference type="GO" id="GO:0016787">
    <property type="term" value="F:hydrolase activity"/>
    <property type="evidence" value="ECO:0007669"/>
    <property type="project" value="UniProtKB-KW"/>
</dbReference>
<dbReference type="EMBL" id="PVQB02000100">
    <property type="protein sequence ID" value="KAF4343172.1"/>
    <property type="molecule type" value="Genomic_DNA"/>
</dbReference>
<keyword evidence="6" id="KW-1185">Reference proteome</keyword>
<dbReference type="GO" id="GO:0004386">
    <property type="term" value="F:helicase activity"/>
    <property type="evidence" value="ECO:0007669"/>
    <property type="project" value="UniProtKB-KW"/>
</dbReference>
<dbReference type="CDD" id="cd17917">
    <property type="entry name" value="DEXHc_RHA-like"/>
    <property type="match status" value="1"/>
</dbReference>
<protein>
    <submittedName>
        <fullName evidence="5">Pre-mRNA-splicing factor ATP-dependent RNA helicase prp16</fullName>
    </submittedName>
</protein>
<keyword evidence="3 5" id="KW-0347">Helicase</keyword>
<dbReference type="InterPro" id="IPR027417">
    <property type="entry name" value="P-loop_NTPase"/>
</dbReference>
<dbReference type="GO" id="GO:0005524">
    <property type="term" value="F:ATP binding"/>
    <property type="evidence" value="ECO:0007669"/>
    <property type="project" value="UniProtKB-KW"/>
</dbReference>
<evidence type="ECO:0000256" key="1">
    <source>
        <dbReference type="ARBA" id="ARBA00022741"/>
    </source>
</evidence>
<sequence length="330" mass="37256">MEKLERNKTTAAQAIAIEDGKDHSFSPGKKHSAKYFRLLKQRRALPISSRKQEVAATSAAERTTADMGVHLGEEVGFIVRFDKDRHKHTKLLHMTDRTLMEATKKQPDFKSFSCIVIDEAYQRILAVDMLLSLLKIAIYKRPDLKRVVMLASLDAERFVDYFGKTKAAHFALSGRNHPVQITYLKEPTLSTFNMALETRKCICAINIAEASIIVDGIVYVIDLGNAKHNGYKPRMGMDTLLTGPISQAAPRQRANCAGRTKPGFYCRLYTHETFLENMKPYVQLGIHEESISVCILQLKAAGFDHVAAFDFIDLPHPEILFRGLEDLIYI</sequence>
<organism evidence="5 6">
    <name type="scientific">Fusarium beomiforme</name>
    <dbReference type="NCBI Taxonomy" id="44412"/>
    <lineage>
        <taxon>Eukaryota</taxon>
        <taxon>Fungi</taxon>
        <taxon>Dikarya</taxon>
        <taxon>Ascomycota</taxon>
        <taxon>Pezizomycotina</taxon>
        <taxon>Sordariomycetes</taxon>
        <taxon>Hypocreomycetidae</taxon>
        <taxon>Hypocreales</taxon>
        <taxon>Nectriaceae</taxon>
        <taxon>Fusarium</taxon>
        <taxon>Fusarium burgessii species complex</taxon>
    </lineage>
</organism>
<proteinExistence type="predicted"/>